<dbReference type="AlphaFoldDB" id="A0A2Z5JKP5"/>
<evidence type="ECO:0000313" key="10">
    <source>
        <dbReference type="EMBL" id="AXE80912.1"/>
    </source>
</evidence>
<dbReference type="SUPFAM" id="SSF51445">
    <property type="entry name" value="(Trans)glycosidases"/>
    <property type="match status" value="1"/>
</dbReference>
<dbReference type="EMBL" id="CP027306">
    <property type="protein sequence ID" value="AXE80912.1"/>
    <property type="molecule type" value="Genomic_DNA"/>
</dbReference>
<reference evidence="10 11" key="1">
    <citation type="journal article" date="2018" name="Front. Microbiol.">
        <title>Genome Sequencing of Streptomyces atratus SCSIOZH16 and Activation Production of Nocardamine via Metabolic Engineering.</title>
        <authorList>
            <person name="Li Y."/>
            <person name="Zhang C."/>
            <person name="Liu C."/>
            <person name="Ju J."/>
            <person name="Ma J."/>
        </authorList>
    </citation>
    <scope>NUCLEOTIDE SEQUENCE [LARGE SCALE GENOMIC DNA]</scope>
    <source>
        <strain evidence="10 11">SCSIO_ZH16</strain>
    </source>
</reference>
<evidence type="ECO:0000256" key="5">
    <source>
        <dbReference type="ARBA" id="ARBA00022801"/>
    </source>
</evidence>
<keyword evidence="6" id="KW-0326">Glycosidase</keyword>
<name>A0A2Z5JKP5_STRAR</name>
<dbReference type="PIRSF" id="PIRSF001092">
    <property type="entry name" value="Alpha-L-fucosidase"/>
    <property type="match status" value="1"/>
</dbReference>
<feature type="domain" description="Glycoside hydrolase family 29 N-terminal" evidence="9">
    <location>
        <begin position="24"/>
        <end position="338"/>
    </location>
</feature>
<dbReference type="GO" id="GO:0004560">
    <property type="term" value="F:alpha-L-fucosidase activity"/>
    <property type="evidence" value="ECO:0007669"/>
    <property type="project" value="InterPro"/>
</dbReference>
<evidence type="ECO:0000256" key="2">
    <source>
        <dbReference type="ARBA" id="ARBA00007951"/>
    </source>
</evidence>
<protein>
    <recommendedName>
        <fullName evidence="3">alpha-L-fucosidase</fullName>
        <ecNumber evidence="3">3.2.1.51</ecNumber>
    </recommendedName>
</protein>
<gene>
    <name evidence="10" type="ORF">C5746_32580</name>
</gene>
<dbReference type="Gene3D" id="3.20.20.80">
    <property type="entry name" value="Glycosidases"/>
    <property type="match status" value="1"/>
</dbReference>
<keyword evidence="5" id="KW-0378">Hydrolase</keyword>
<dbReference type="InterPro" id="IPR000933">
    <property type="entry name" value="Glyco_hydro_29"/>
</dbReference>
<evidence type="ECO:0000313" key="11">
    <source>
        <dbReference type="Proteomes" id="UP000252698"/>
    </source>
</evidence>
<dbReference type="GeneID" id="95523106"/>
<dbReference type="GO" id="GO:0006004">
    <property type="term" value="P:fucose metabolic process"/>
    <property type="evidence" value="ECO:0007669"/>
    <property type="project" value="InterPro"/>
</dbReference>
<comment type="function">
    <text evidence="1">Alpha-L-fucosidase is responsible for hydrolyzing the alpha-1,6-linked fucose joined to the reducing-end N-acetylglucosamine of the carbohydrate moieties of glycoproteins.</text>
</comment>
<dbReference type="InterPro" id="IPR057739">
    <property type="entry name" value="Glyco_hydro_29_N"/>
</dbReference>
<accession>A0A2Z5JKP5</accession>
<dbReference type="Pfam" id="PF01120">
    <property type="entry name" value="Alpha_L_fucos"/>
    <property type="match status" value="1"/>
</dbReference>
<dbReference type="KEGG" id="sata:C5746_32580"/>
<evidence type="ECO:0000256" key="6">
    <source>
        <dbReference type="ARBA" id="ARBA00023295"/>
    </source>
</evidence>
<dbReference type="InterPro" id="IPR016286">
    <property type="entry name" value="FUC_metazoa-typ"/>
</dbReference>
<dbReference type="PANTHER" id="PTHR10030:SF37">
    <property type="entry name" value="ALPHA-L-FUCOSIDASE-RELATED"/>
    <property type="match status" value="1"/>
</dbReference>
<dbReference type="InterPro" id="IPR017853">
    <property type="entry name" value="GH"/>
</dbReference>
<dbReference type="RefSeq" id="WP_114247326.1">
    <property type="nucleotide sequence ID" value="NZ_CP027306.1"/>
</dbReference>
<dbReference type="GO" id="GO:0005764">
    <property type="term" value="C:lysosome"/>
    <property type="evidence" value="ECO:0007669"/>
    <property type="project" value="TreeGrafter"/>
</dbReference>
<dbReference type="PANTHER" id="PTHR10030">
    <property type="entry name" value="ALPHA-L-FUCOSIDASE"/>
    <property type="match status" value="1"/>
</dbReference>
<dbReference type="SMART" id="SM00812">
    <property type="entry name" value="Alpha_L_fucos"/>
    <property type="match status" value="1"/>
</dbReference>
<keyword evidence="4" id="KW-0732">Signal</keyword>
<evidence type="ECO:0000256" key="7">
    <source>
        <dbReference type="PIRSR" id="PIRSR001092-1"/>
    </source>
</evidence>
<evidence type="ECO:0000256" key="3">
    <source>
        <dbReference type="ARBA" id="ARBA00012662"/>
    </source>
</evidence>
<evidence type="ECO:0000256" key="4">
    <source>
        <dbReference type="ARBA" id="ARBA00022729"/>
    </source>
</evidence>
<dbReference type="GO" id="GO:0016139">
    <property type="term" value="P:glycoside catabolic process"/>
    <property type="evidence" value="ECO:0007669"/>
    <property type="project" value="TreeGrafter"/>
</dbReference>
<dbReference type="PRINTS" id="PR00741">
    <property type="entry name" value="GLHYDRLASE29"/>
</dbReference>
<dbReference type="Proteomes" id="UP000252698">
    <property type="component" value="Chromosome"/>
</dbReference>
<feature type="compositionally biased region" description="Low complexity" evidence="8">
    <location>
        <begin position="10"/>
        <end position="25"/>
    </location>
</feature>
<evidence type="ECO:0000256" key="1">
    <source>
        <dbReference type="ARBA" id="ARBA00004071"/>
    </source>
</evidence>
<evidence type="ECO:0000256" key="8">
    <source>
        <dbReference type="SAM" id="MobiDB-lite"/>
    </source>
</evidence>
<sequence length="451" mass="50949">MTPSADTPRAYPSAPAATTGPAAAPDTTWFTTDRFGMFVHWGLYSLAARHEWVKNREKLTDEQYQVYFDHFDPDRYDPVQWARAARAAGMRYVVLTTKHHDGFCLWDSALTDYKVTNTPYGRDLVGPFVEACRAEGLKVGLYYSLIDWHHPSFPVDGTHPQRDDEEFKAATADRDIRDYQRYLHGQVRELLTSFGRVDYLFFDFSYAGRSWWGGKGPDDWDSPKLLDTIRELQPHVLVNDRTGLPGDFVTPEQYQPSGPMAKDGRPVLWEACQTLNGSWGYDRDNLDHKSADLLIRMLVDGVSKGGNLLLNVGPTGRGDLDPRAVAVLGEIGRWMDLHERSVRGCGPSPFTAPSECRYTQRGDRLYVHLFAWPLRHLHLPGLAGRVRYAQLLNDASEIIRVHIDPDRPAMNTEMGGQPAGTLTLEIPVQRPDTPVPVIELYLDAPADRAER</sequence>
<proteinExistence type="inferred from homology"/>
<dbReference type="EC" id="3.2.1.51" evidence="3"/>
<evidence type="ECO:0000259" key="9">
    <source>
        <dbReference type="Pfam" id="PF01120"/>
    </source>
</evidence>
<comment type="similarity">
    <text evidence="2">Belongs to the glycosyl hydrolase 29 family.</text>
</comment>
<organism evidence="10 11">
    <name type="scientific">Streptomyces atratus</name>
    <dbReference type="NCBI Taxonomy" id="1893"/>
    <lineage>
        <taxon>Bacteria</taxon>
        <taxon>Bacillati</taxon>
        <taxon>Actinomycetota</taxon>
        <taxon>Actinomycetes</taxon>
        <taxon>Kitasatosporales</taxon>
        <taxon>Streptomycetaceae</taxon>
        <taxon>Streptomyces</taxon>
    </lineage>
</organism>
<feature type="region of interest" description="Disordered" evidence="8">
    <location>
        <begin position="1"/>
        <end position="25"/>
    </location>
</feature>
<feature type="site" description="May be important for catalysis" evidence="7">
    <location>
        <position position="272"/>
    </location>
</feature>